<proteinExistence type="predicted"/>
<protein>
    <submittedName>
        <fullName evidence="2">Uncharacterized protein LOC117646576</fullName>
    </submittedName>
</protein>
<name>A0A6P8Z0N3_THRPL</name>
<accession>A0A6P8Z0N3</accession>
<gene>
    <name evidence="2" type="primary">LOC117646576</name>
</gene>
<keyword evidence="1" id="KW-1185">Reference proteome</keyword>
<reference evidence="2" key="1">
    <citation type="submission" date="2025-08" db="UniProtKB">
        <authorList>
            <consortium name="RefSeq"/>
        </authorList>
    </citation>
    <scope>IDENTIFICATION</scope>
    <source>
        <tissue evidence="2">Total insect</tissue>
    </source>
</reference>
<sequence length="153" mass="16881">MVLFVLQNDPLLGLKFLRFSDGCGLRKVQNVNSVAVPMRSSLKLQGGNVLKGSTFHATGQLSKINGTTGQRAAEGTEGDHGVVCPCDIENGINPHRSFQGHMHPAHTLSCGGANDYKSLFFVFWPNFNNRLFRFQQEGPKKICDEAEEMEVDE</sequence>
<evidence type="ECO:0000313" key="1">
    <source>
        <dbReference type="Proteomes" id="UP000515158"/>
    </source>
</evidence>
<dbReference type="KEGG" id="tpal:117646576"/>
<dbReference type="AlphaFoldDB" id="A0A6P8Z0N3"/>
<evidence type="ECO:0000313" key="2">
    <source>
        <dbReference type="RefSeq" id="XP_034243510.1"/>
    </source>
</evidence>
<organism evidence="2">
    <name type="scientific">Thrips palmi</name>
    <name type="common">Melon thrips</name>
    <dbReference type="NCBI Taxonomy" id="161013"/>
    <lineage>
        <taxon>Eukaryota</taxon>
        <taxon>Metazoa</taxon>
        <taxon>Ecdysozoa</taxon>
        <taxon>Arthropoda</taxon>
        <taxon>Hexapoda</taxon>
        <taxon>Insecta</taxon>
        <taxon>Pterygota</taxon>
        <taxon>Neoptera</taxon>
        <taxon>Paraneoptera</taxon>
        <taxon>Thysanoptera</taxon>
        <taxon>Terebrantia</taxon>
        <taxon>Thripoidea</taxon>
        <taxon>Thripidae</taxon>
        <taxon>Thrips</taxon>
    </lineage>
</organism>
<dbReference type="GeneID" id="117646576"/>
<dbReference type="RefSeq" id="XP_034243510.1">
    <property type="nucleotide sequence ID" value="XM_034387619.1"/>
</dbReference>
<dbReference type="Proteomes" id="UP000515158">
    <property type="component" value="Unplaced"/>
</dbReference>
<dbReference type="InParanoid" id="A0A6P8Z0N3"/>